<dbReference type="Proteomes" id="UP001055811">
    <property type="component" value="Linkage Group LG09"/>
</dbReference>
<sequence>MGEPNNLYEIKIVEHTCAKEEVGKGRCTSELGSQPERSNTRPKGLTTELGLGNNEEWSIVDKSPTGKNEPANERNPIGSPKGEKDSLEVLRAQACVCPTQVHGENAMSGERGTSIRNCTSRSSETGKEGCRNPKKWDGGMSMTLFNKMVRDSNKRRGFSGGKGKKAEKKNTWGQGISREEDHKAGDLGVQTQV</sequence>
<reference evidence="1 2" key="2">
    <citation type="journal article" date="2022" name="Mol. Ecol. Resour.">
        <title>The genomes of chicory, endive, great burdock and yacon provide insights into Asteraceae paleo-polyploidization history and plant inulin production.</title>
        <authorList>
            <person name="Fan W."/>
            <person name="Wang S."/>
            <person name="Wang H."/>
            <person name="Wang A."/>
            <person name="Jiang F."/>
            <person name="Liu H."/>
            <person name="Zhao H."/>
            <person name="Xu D."/>
            <person name="Zhang Y."/>
        </authorList>
    </citation>
    <scope>NUCLEOTIDE SEQUENCE [LARGE SCALE GENOMIC DNA]</scope>
    <source>
        <strain evidence="2">cv. Punajuju</strain>
        <tissue evidence="1">Leaves</tissue>
    </source>
</reference>
<proteinExistence type="predicted"/>
<organism evidence="1 2">
    <name type="scientific">Cichorium intybus</name>
    <name type="common">Chicory</name>
    <dbReference type="NCBI Taxonomy" id="13427"/>
    <lineage>
        <taxon>Eukaryota</taxon>
        <taxon>Viridiplantae</taxon>
        <taxon>Streptophyta</taxon>
        <taxon>Embryophyta</taxon>
        <taxon>Tracheophyta</taxon>
        <taxon>Spermatophyta</taxon>
        <taxon>Magnoliopsida</taxon>
        <taxon>eudicotyledons</taxon>
        <taxon>Gunneridae</taxon>
        <taxon>Pentapetalae</taxon>
        <taxon>asterids</taxon>
        <taxon>campanulids</taxon>
        <taxon>Asterales</taxon>
        <taxon>Asteraceae</taxon>
        <taxon>Cichorioideae</taxon>
        <taxon>Cichorieae</taxon>
        <taxon>Cichoriinae</taxon>
        <taxon>Cichorium</taxon>
    </lineage>
</organism>
<keyword evidence="2" id="KW-1185">Reference proteome</keyword>
<evidence type="ECO:0000313" key="2">
    <source>
        <dbReference type="Proteomes" id="UP001055811"/>
    </source>
</evidence>
<evidence type="ECO:0000313" key="1">
    <source>
        <dbReference type="EMBL" id="KAI3689100.1"/>
    </source>
</evidence>
<name>A0ACB8YVJ1_CICIN</name>
<dbReference type="EMBL" id="CM042017">
    <property type="protein sequence ID" value="KAI3689100.1"/>
    <property type="molecule type" value="Genomic_DNA"/>
</dbReference>
<protein>
    <submittedName>
        <fullName evidence="1">Uncharacterized protein</fullName>
    </submittedName>
</protein>
<gene>
    <name evidence="1" type="ORF">L2E82_47049</name>
</gene>
<comment type="caution">
    <text evidence="1">The sequence shown here is derived from an EMBL/GenBank/DDBJ whole genome shotgun (WGS) entry which is preliminary data.</text>
</comment>
<reference evidence="2" key="1">
    <citation type="journal article" date="2022" name="Mol. Ecol. Resour.">
        <title>The genomes of chicory, endive, great burdock and yacon provide insights into Asteraceae palaeo-polyploidization history and plant inulin production.</title>
        <authorList>
            <person name="Fan W."/>
            <person name="Wang S."/>
            <person name="Wang H."/>
            <person name="Wang A."/>
            <person name="Jiang F."/>
            <person name="Liu H."/>
            <person name="Zhao H."/>
            <person name="Xu D."/>
            <person name="Zhang Y."/>
        </authorList>
    </citation>
    <scope>NUCLEOTIDE SEQUENCE [LARGE SCALE GENOMIC DNA]</scope>
    <source>
        <strain evidence="2">cv. Punajuju</strain>
    </source>
</reference>
<accession>A0ACB8YVJ1</accession>